<gene>
    <name evidence="3" type="primary">106068993</name>
</gene>
<evidence type="ECO:0000313" key="4">
    <source>
        <dbReference type="Proteomes" id="UP000076420"/>
    </source>
</evidence>
<dbReference type="InterPro" id="IPR001806">
    <property type="entry name" value="Small_GTPase"/>
</dbReference>
<evidence type="ECO:0000256" key="1">
    <source>
        <dbReference type="ARBA" id="ARBA00022741"/>
    </source>
</evidence>
<dbReference type="PROSITE" id="PS51421">
    <property type="entry name" value="RAS"/>
    <property type="match status" value="1"/>
</dbReference>
<dbReference type="PANTHER" id="PTHR47977">
    <property type="entry name" value="RAS-RELATED PROTEIN RAB"/>
    <property type="match status" value="1"/>
</dbReference>
<organism evidence="3 4">
    <name type="scientific">Biomphalaria glabrata</name>
    <name type="common">Bloodfluke planorb</name>
    <name type="synonym">Freshwater snail</name>
    <dbReference type="NCBI Taxonomy" id="6526"/>
    <lineage>
        <taxon>Eukaryota</taxon>
        <taxon>Metazoa</taxon>
        <taxon>Spiralia</taxon>
        <taxon>Lophotrochozoa</taxon>
        <taxon>Mollusca</taxon>
        <taxon>Gastropoda</taxon>
        <taxon>Heterobranchia</taxon>
        <taxon>Euthyneura</taxon>
        <taxon>Panpulmonata</taxon>
        <taxon>Hygrophila</taxon>
        <taxon>Lymnaeoidea</taxon>
        <taxon>Planorbidae</taxon>
        <taxon>Biomphalaria</taxon>
    </lineage>
</organism>
<dbReference type="KEGG" id="bgt:106068993"/>
<reference evidence="3" key="1">
    <citation type="submission" date="2020-05" db="UniProtKB">
        <authorList>
            <consortium name="EnsemblMetazoa"/>
        </authorList>
    </citation>
    <scope>IDENTIFICATION</scope>
    <source>
        <strain evidence="3">BB02</strain>
    </source>
</reference>
<evidence type="ECO:0008006" key="5">
    <source>
        <dbReference type="Google" id="ProtNLM"/>
    </source>
</evidence>
<dbReference type="GO" id="GO:0005525">
    <property type="term" value="F:GTP binding"/>
    <property type="evidence" value="ECO:0007669"/>
    <property type="project" value="UniProtKB-KW"/>
</dbReference>
<dbReference type="SMART" id="SM00173">
    <property type="entry name" value="RAS"/>
    <property type="match status" value="1"/>
</dbReference>
<sequence>MWEKKSSSEVLMERTVGTLTIPYENAVANLNWIKIIGVGSCNVGKTSLIKHFCESKFTSNYQPTVGVDYGFKVENINGCDVRVNIWDFSGSTDYLEVRNELYSKTNGIFLVFDVTNATTFDSLDQWLREITQYSSNSAQIFIVGNKVDLKHNRSVNQNNLKKLLQNYKCQYFETSAVTGEGVNDMFKAMLTTILILHLVARLIRLLRFCANQHIRAHVSCKCKTDFSVHYSVNTVAKNPRYR</sequence>
<dbReference type="EnsemblMetazoa" id="BGLB023133-RG">
    <property type="protein sequence ID" value="BGLB023133-PG"/>
    <property type="gene ID" value="BGLB023133"/>
</dbReference>
<dbReference type="Pfam" id="PF00071">
    <property type="entry name" value="Ras"/>
    <property type="match status" value="1"/>
</dbReference>
<dbReference type="InterPro" id="IPR027417">
    <property type="entry name" value="P-loop_NTPase"/>
</dbReference>
<dbReference type="NCBIfam" id="TIGR00231">
    <property type="entry name" value="small_GTP"/>
    <property type="match status" value="1"/>
</dbReference>
<protein>
    <recommendedName>
        <fullName evidence="5">SOCS box domain-containing protein</fullName>
    </recommendedName>
</protein>
<keyword evidence="1" id="KW-0547">Nucleotide-binding</keyword>
<dbReference type="PRINTS" id="PR00449">
    <property type="entry name" value="RASTRNSFRMNG"/>
</dbReference>
<dbReference type="VEuPathDB" id="VectorBase:BGLAX_048534"/>
<dbReference type="GO" id="GO:0003924">
    <property type="term" value="F:GTPase activity"/>
    <property type="evidence" value="ECO:0007669"/>
    <property type="project" value="InterPro"/>
</dbReference>
<evidence type="ECO:0000313" key="3">
    <source>
        <dbReference type="EnsemblMetazoa" id="BGLB023133-PG"/>
    </source>
</evidence>
<name>A0A2C9KSU4_BIOGL</name>
<dbReference type="SMART" id="SM00176">
    <property type="entry name" value="RAN"/>
    <property type="match status" value="1"/>
</dbReference>
<proteinExistence type="predicted"/>
<dbReference type="SMART" id="SM00175">
    <property type="entry name" value="RAB"/>
    <property type="match status" value="1"/>
</dbReference>
<dbReference type="SMART" id="SM00174">
    <property type="entry name" value="RHO"/>
    <property type="match status" value="1"/>
</dbReference>
<dbReference type="AlphaFoldDB" id="A0A2C9KSU4"/>
<dbReference type="FunFam" id="3.40.50.300:FF:001329">
    <property type="entry name" value="Small GTP-binding protein, putative"/>
    <property type="match status" value="1"/>
</dbReference>
<accession>A0A2C9KSU4</accession>
<dbReference type="PROSITE" id="PS51420">
    <property type="entry name" value="RHO"/>
    <property type="match status" value="1"/>
</dbReference>
<dbReference type="InterPro" id="IPR005225">
    <property type="entry name" value="Small_GTP-bd"/>
</dbReference>
<dbReference type="InterPro" id="IPR050227">
    <property type="entry name" value="Rab"/>
</dbReference>
<evidence type="ECO:0000256" key="2">
    <source>
        <dbReference type="ARBA" id="ARBA00023134"/>
    </source>
</evidence>
<dbReference type="Gene3D" id="3.40.50.300">
    <property type="entry name" value="P-loop containing nucleotide triphosphate hydrolases"/>
    <property type="match status" value="1"/>
</dbReference>
<dbReference type="OrthoDB" id="8830751at2759"/>
<dbReference type="Proteomes" id="UP000076420">
    <property type="component" value="Unassembled WGS sequence"/>
</dbReference>
<dbReference type="SUPFAM" id="SSF52540">
    <property type="entry name" value="P-loop containing nucleoside triphosphate hydrolases"/>
    <property type="match status" value="1"/>
</dbReference>
<dbReference type="VEuPathDB" id="VectorBase:BGLB023133"/>
<keyword evidence="2" id="KW-0342">GTP-binding</keyword>
<dbReference type="PROSITE" id="PS51419">
    <property type="entry name" value="RAB"/>
    <property type="match status" value="1"/>
</dbReference>
<dbReference type="STRING" id="6526.A0A2C9KSU4"/>